<accession>A0ACC0GWA9</accession>
<sequence>MKSKDSLDGELEVLFDPNGLSEDGTVSMRICAISQDAKYLAYGLSSSGSDWITIKVMQVENKTIELNTVSWVKFLCASWTHDSKGFFYSRYPAPKESENLDDGTETSANLNHETLHRSSGGDRKALGQISINITQTNAKQISNLITSLSKQATDPKLRNILSMCAENYKDAINNLNQAKNAINSGDFDGMNAKASAAETNSSICEDGFQRTPKPFQLQQANKKVSVLL</sequence>
<protein>
    <submittedName>
        <fullName evidence="1">Prolyl endopeptidase</fullName>
    </submittedName>
</protein>
<dbReference type="EMBL" id="CM045766">
    <property type="protein sequence ID" value="KAI8004828.1"/>
    <property type="molecule type" value="Genomic_DNA"/>
</dbReference>
<evidence type="ECO:0000313" key="1">
    <source>
        <dbReference type="EMBL" id="KAI8004828.1"/>
    </source>
</evidence>
<gene>
    <name evidence="1" type="ORF">LOK49_LG08G03394</name>
</gene>
<organism evidence="1 2">
    <name type="scientific">Camellia lanceoleosa</name>
    <dbReference type="NCBI Taxonomy" id="1840588"/>
    <lineage>
        <taxon>Eukaryota</taxon>
        <taxon>Viridiplantae</taxon>
        <taxon>Streptophyta</taxon>
        <taxon>Embryophyta</taxon>
        <taxon>Tracheophyta</taxon>
        <taxon>Spermatophyta</taxon>
        <taxon>Magnoliopsida</taxon>
        <taxon>eudicotyledons</taxon>
        <taxon>Gunneridae</taxon>
        <taxon>Pentapetalae</taxon>
        <taxon>asterids</taxon>
        <taxon>Ericales</taxon>
        <taxon>Theaceae</taxon>
        <taxon>Camellia</taxon>
    </lineage>
</organism>
<comment type="caution">
    <text evidence="1">The sequence shown here is derived from an EMBL/GenBank/DDBJ whole genome shotgun (WGS) entry which is preliminary data.</text>
</comment>
<evidence type="ECO:0000313" key="2">
    <source>
        <dbReference type="Proteomes" id="UP001060215"/>
    </source>
</evidence>
<name>A0ACC0GWA9_9ERIC</name>
<keyword evidence="2" id="KW-1185">Reference proteome</keyword>
<proteinExistence type="predicted"/>
<reference evidence="1 2" key="1">
    <citation type="journal article" date="2022" name="Plant J.">
        <title>Chromosome-level genome of Camellia lanceoleosa provides a valuable resource for understanding genome evolution and self-incompatibility.</title>
        <authorList>
            <person name="Gong W."/>
            <person name="Xiao S."/>
            <person name="Wang L."/>
            <person name="Liao Z."/>
            <person name="Chang Y."/>
            <person name="Mo W."/>
            <person name="Hu G."/>
            <person name="Li W."/>
            <person name="Zhao G."/>
            <person name="Zhu H."/>
            <person name="Hu X."/>
            <person name="Ji K."/>
            <person name="Xiang X."/>
            <person name="Song Q."/>
            <person name="Yuan D."/>
            <person name="Jin S."/>
            <person name="Zhang L."/>
        </authorList>
    </citation>
    <scope>NUCLEOTIDE SEQUENCE [LARGE SCALE GENOMIC DNA]</scope>
    <source>
        <strain evidence="1">SQ_2022a</strain>
    </source>
</reference>
<dbReference type="Proteomes" id="UP001060215">
    <property type="component" value="Chromosome 9"/>
</dbReference>